<dbReference type="Proteomes" id="UP000221011">
    <property type="component" value="Chromosome"/>
</dbReference>
<sequence length="150" mass="15544">MDTASLLLIGAAGGAARGIVHAYDCMSEWLVRRREFRLSEQPATEGPPAFGTFYDIAGESIAAVVHTVLGAGVAMLMASWGQVSGGFATFAVGASAPLILVQLKHSRLAEIVIGDSNAPQSTQPHGLQPPTIGPPNEQTGPRRPDPGGTE</sequence>
<evidence type="ECO:0000313" key="3">
    <source>
        <dbReference type="Proteomes" id="UP000221011"/>
    </source>
</evidence>
<dbReference type="EMBL" id="CP022685">
    <property type="protein sequence ID" value="ATL27641.1"/>
    <property type="molecule type" value="Genomic_DNA"/>
</dbReference>
<reference evidence="2 3" key="1">
    <citation type="submission" date="2017-08" db="EMBL/GenBank/DDBJ databases">
        <title>Complete Genome Sequence of Streptomyces formicae KY5, the formicamycin producer.</title>
        <authorList>
            <person name="Holmes N.A."/>
            <person name="Devine R."/>
            <person name="Qin Z."/>
            <person name="Seipke R.F."/>
            <person name="Wilkinson B."/>
            <person name="Hutchings M.I."/>
        </authorList>
    </citation>
    <scope>NUCLEOTIDE SEQUENCE [LARGE SCALE GENOMIC DNA]</scope>
    <source>
        <strain evidence="2 3">KY5</strain>
    </source>
</reference>
<evidence type="ECO:0000313" key="2">
    <source>
        <dbReference type="EMBL" id="ATL27641.1"/>
    </source>
</evidence>
<feature type="compositionally biased region" description="Basic and acidic residues" evidence="1">
    <location>
        <begin position="140"/>
        <end position="150"/>
    </location>
</feature>
<feature type="region of interest" description="Disordered" evidence="1">
    <location>
        <begin position="116"/>
        <end position="150"/>
    </location>
</feature>
<name>A0A291Q7E2_9ACTN</name>
<protein>
    <submittedName>
        <fullName evidence="2">Uncharacterized protein</fullName>
    </submittedName>
</protein>
<organism evidence="2 3">
    <name type="scientific">Streptomyces formicae</name>
    <dbReference type="NCBI Taxonomy" id="1616117"/>
    <lineage>
        <taxon>Bacteria</taxon>
        <taxon>Bacillati</taxon>
        <taxon>Actinomycetota</taxon>
        <taxon>Actinomycetes</taxon>
        <taxon>Kitasatosporales</taxon>
        <taxon>Streptomycetaceae</taxon>
        <taxon>Streptomyces</taxon>
    </lineage>
</organism>
<accession>A0A291Q7E2</accession>
<evidence type="ECO:0000256" key="1">
    <source>
        <dbReference type="SAM" id="MobiDB-lite"/>
    </source>
</evidence>
<gene>
    <name evidence="2" type="ORF">KY5_2623</name>
</gene>
<dbReference type="KEGG" id="sfk:KY5_2623"/>
<dbReference type="RefSeq" id="WP_159072521.1">
    <property type="nucleotide sequence ID" value="NZ_CP022685.1"/>
</dbReference>
<proteinExistence type="predicted"/>
<keyword evidence="3" id="KW-1185">Reference proteome</keyword>
<dbReference type="AlphaFoldDB" id="A0A291Q7E2"/>